<accession>A0ABD3GEI9</accession>
<reference evidence="2 3" key="1">
    <citation type="submission" date="2024-09" db="EMBL/GenBank/DDBJ databases">
        <title>Chromosome-scale assembly of Riccia sorocarpa.</title>
        <authorList>
            <person name="Paukszto L."/>
        </authorList>
    </citation>
    <scope>NUCLEOTIDE SEQUENCE [LARGE SCALE GENOMIC DNA]</scope>
    <source>
        <strain evidence="2">LP-2024</strain>
        <tissue evidence="2">Aerial parts of the thallus</tissue>
    </source>
</reference>
<sequence>MFERSNVLDWFATDVGEMPDRRGPPDDVGAVPNGENAVNPEEPAPENDVNPEEPAPENDEPGDESEDDDFQPEARQPPLPRVIVPPPARPAADVHDSEEGDSGVDDGGTESQRRDKKSALSAEHVDEASGAAPKRTLPLRP</sequence>
<feature type="compositionally biased region" description="Acidic residues" evidence="1">
    <location>
        <begin position="43"/>
        <end position="71"/>
    </location>
</feature>
<keyword evidence="3" id="KW-1185">Reference proteome</keyword>
<comment type="caution">
    <text evidence="2">The sequence shown here is derived from an EMBL/GenBank/DDBJ whole genome shotgun (WGS) entry which is preliminary data.</text>
</comment>
<organism evidence="2 3">
    <name type="scientific">Riccia sorocarpa</name>
    <dbReference type="NCBI Taxonomy" id="122646"/>
    <lineage>
        <taxon>Eukaryota</taxon>
        <taxon>Viridiplantae</taxon>
        <taxon>Streptophyta</taxon>
        <taxon>Embryophyta</taxon>
        <taxon>Marchantiophyta</taxon>
        <taxon>Marchantiopsida</taxon>
        <taxon>Marchantiidae</taxon>
        <taxon>Marchantiales</taxon>
        <taxon>Ricciaceae</taxon>
        <taxon>Riccia</taxon>
    </lineage>
</organism>
<feature type="compositionally biased region" description="Pro residues" evidence="1">
    <location>
        <begin position="75"/>
        <end position="89"/>
    </location>
</feature>
<dbReference type="AlphaFoldDB" id="A0ABD3GEI9"/>
<feature type="compositionally biased region" description="Acidic residues" evidence="1">
    <location>
        <begin position="98"/>
        <end position="108"/>
    </location>
</feature>
<feature type="compositionally biased region" description="Low complexity" evidence="1">
    <location>
        <begin position="31"/>
        <end position="41"/>
    </location>
</feature>
<gene>
    <name evidence="2" type="ORF">R1sor_027296</name>
</gene>
<dbReference type="Proteomes" id="UP001633002">
    <property type="component" value="Unassembled WGS sequence"/>
</dbReference>
<evidence type="ECO:0000256" key="1">
    <source>
        <dbReference type="SAM" id="MobiDB-lite"/>
    </source>
</evidence>
<proteinExistence type="predicted"/>
<evidence type="ECO:0000313" key="2">
    <source>
        <dbReference type="EMBL" id="KAL3677348.1"/>
    </source>
</evidence>
<evidence type="ECO:0000313" key="3">
    <source>
        <dbReference type="Proteomes" id="UP001633002"/>
    </source>
</evidence>
<dbReference type="EMBL" id="JBJQOH010000008">
    <property type="protein sequence ID" value="KAL3677348.1"/>
    <property type="molecule type" value="Genomic_DNA"/>
</dbReference>
<name>A0ABD3GEI9_9MARC</name>
<protein>
    <submittedName>
        <fullName evidence="2">Uncharacterized protein</fullName>
    </submittedName>
</protein>
<feature type="region of interest" description="Disordered" evidence="1">
    <location>
        <begin position="1"/>
        <end position="141"/>
    </location>
</feature>